<dbReference type="RefSeq" id="WP_061128295.1">
    <property type="nucleotide sequence ID" value="NZ_FCOF02000065.1"/>
</dbReference>
<reference evidence="1" key="1">
    <citation type="submission" date="2016-01" db="EMBL/GenBank/DDBJ databases">
        <authorList>
            <person name="Peeters C."/>
        </authorList>
    </citation>
    <scope>NUCLEOTIDE SEQUENCE [LARGE SCALE GENOMIC DNA]</scope>
    <source>
        <strain evidence="1">LMG 29318</strain>
    </source>
</reference>
<evidence type="ECO:0008006" key="3">
    <source>
        <dbReference type="Google" id="ProtNLM"/>
    </source>
</evidence>
<dbReference type="EMBL" id="FCOF02000065">
    <property type="protein sequence ID" value="SAK93497.1"/>
    <property type="molecule type" value="Genomic_DNA"/>
</dbReference>
<protein>
    <recommendedName>
        <fullName evidence="3">Phosphoglycerate mutase</fullName>
    </recommendedName>
</protein>
<organism evidence="1 2">
    <name type="scientific">Caballeronia catudaia</name>
    <dbReference type="NCBI Taxonomy" id="1777136"/>
    <lineage>
        <taxon>Bacteria</taxon>
        <taxon>Pseudomonadati</taxon>
        <taxon>Pseudomonadota</taxon>
        <taxon>Betaproteobacteria</taxon>
        <taxon>Burkholderiales</taxon>
        <taxon>Burkholderiaceae</taxon>
        <taxon>Caballeronia</taxon>
    </lineage>
</organism>
<sequence length="190" mass="19757">MSQAQKIMVIRHGEKPKGSLPPYGVTTAGEQDVNSLLVTGWARAGALAVLFAPSRGPLQSSGLATPNAVFAASDDAAASSKRPFETVSIVAQKLGLNVNTSFAVGQEVQLSAAVIATGGVALIGWEHKHIPLIANAILANTSAPQTWPGDRFDMVWVFDLAADGKSYTFTQAPELLLPGDSTETFPADGA</sequence>
<accession>A0A158DI62</accession>
<proteinExistence type="predicted"/>
<comment type="caution">
    <text evidence="1">The sequence shown here is derived from an EMBL/GenBank/DDBJ whole genome shotgun (WGS) entry which is preliminary data.</text>
</comment>
<evidence type="ECO:0000313" key="1">
    <source>
        <dbReference type="EMBL" id="SAK93497.1"/>
    </source>
</evidence>
<dbReference type="Proteomes" id="UP000054870">
    <property type="component" value="Unassembled WGS sequence"/>
</dbReference>
<dbReference type="OrthoDB" id="8448116at2"/>
<gene>
    <name evidence="1" type="ORF">AWB75_06683</name>
</gene>
<dbReference type="AlphaFoldDB" id="A0A158DI62"/>
<evidence type="ECO:0000313" key="2">
    <source>
        <dbReference type="Proteomes" id="UP000054870"/>
    </source>
</evidence>
<keyword evidence="2" id="KW-1185">Reference proteome</keyword>
<name>A0A158DI62_9BURK</name>